<protein>
    <submittedName>
        <fullName evidence="1">DUF1847 domain-containing protein</fullName>
    </submittedName>
</protein>
<dbReference type="EMBL" id="JAUOZS010000001">
    <property type="protein sequence ID" value="MDT8899804.1"/>
    <property type="molecule type" value="Genomic_DNA"/>
</dbReference>
<gene>
    <name evidence="1" type="ORF">Q4T40_00890</name>
</gene>
<keyword evidence="2" id="KW-1185">Reference proteome</keyword>
<name>A0ABU3NSK3_9FIRM</name>
<sequence>MTKGKCALCKIPNKICRQPGGHSPAFCSTNLYGEAIAKAAEEYEKADIHEFARLASVQEAECYIDREANPHYLFPVKPRIQEIIEFSHKMGYRRLGLAFCAGLHQEAEVVSRIFEGHGLEVVSVICKVGGVPKETIDIKPSEHVKIGEYETMCNPIAQAEVLNAAGTDFNVLLGLCVGHDSLFIKYSQAMVSVLAVKDRVLGHNPLAAIYTNDSYYQRFKNFRLKELTVKDGKQE</sequence>
<comment type="caution">
    <text evidence="1">The sequence shown here is derived from an EMBL/GenBank/DDBJ whole genome shotgun (WGS) entry which is preliminary data.</text>
</comment>
<proteinExistence type="predicted"/>
<reference evidence="1 2" key="1">
    <citation type="submission" date="2023-07" db="EMBL/GenBank/DDBJ databases">
        <title>The novel representative of Negativicutes class, Anaeroselena agilis gen. nov. sp. nov.</title>
        <authorList>
            <person name="Prokofeva M.I."/>
            <person name="Elcheninov A.G."/>
            <person name="Klyukina A."/>
            <person name="Kublanov I.V."/>
            <person name="Frolov E.N."/>
            <person name="Podosokorskaya O.A."/>
        </authorList>
    </citation>
    <scope>NUCLEOTIDE SEQUENCE [LARGE SCALE GENOMIC DNA]</scope>
    <source>
        <strain evidence="1 2">4137-cl</strain>
    </source>
</reference>
<evidence type="ECO:0000313" key="2">
    <source>
        <dbReference type="Proteomes" id="UP001254848"/>
    </source>
</evidence>
<organism evidence="1 2">
    <name type="scientific">Anaeroselena agilis</name>
    <dbReference type="NCBI Taxonomy" id="3063788"/>
    <lineage>
        <taxon>Bacteria</taxon>
        <taxon>Bacillati</taxon>
        <taxon>Bacillota</taxon>
        <taxon>Negativicutes</taxon>
        <taxon>Acetonemataceae</taxon>
        <taxon>Anaeroselena</taxon>
    </lineage>
</organism>
<accession>A0ABU3NSK3</accession>
<dbReference type="Proteomes" id="UP001254848">
    <property type="component" value="Unassembled WGS sequence"/>
</dbReference>
<dbReference type="RefSeq" id="WP_413778371.1">
    <property type="nucleotide sequence ID" value="NZ_JAUOZS010000001.1"/>
</dbReference>
<evidence type="ECO:0000313" key="1">
    <source>
        <dbReference type="EMBL" id="MDT8899804.1"/>
    </source>
</evidence>
<dbReference type="InterPro" id="IPR014997">
    <property type="entry name" value="DUF1847"/>
</dbReference>
<dbReference type="Pfam" id="PF08901">
    <property type="entry name" value="DUF1847"/>
    <property type="match status" value="1"/>
</dbReference>